<name>A0A0R1WC68_9LACO</name>
<sequence>MYSATIGKLGIVSQKELVTNQAGCGCTPYEEIYNWVLFYYLLASRNRLIGLETGGAQPNISKKKLKISASRYHR</sequence>
<dbReference type="PATRIC" id="fig|1423779.3.peg.482"/>
<dbReference type="EMBL" id="AZGE01000014">
    <property type="protein sequence ID" value="KRM15245.1"/>
    <property type="molecule type" value="Genomic_DNA"/>
</dbReference>
<dbReference type="GO" id="GO:0003677">
    <property type="term" value="F:DNA binding"/>
    <property type="evidence" value="ECO:0007669"/>
    <property type="project" value="UniProtKB-KW"/>
</dbReference>
<dbReference type="GO" id="GO:0009307">
    <property type="term" value="P:DNA restriction-modification system"/>
    <property type="evidence" value="ECO:0007669"/>
    <property type="project" value="UniProtKB-KW"/>
</dbReference>
<evidence type="ECO:0000313" key="4">
    <source>
        <dbReference type="Proteomes" id="UP000050973"/>
    </source>
</evidence>
<dbReference type="SUPFAM" id="SSF116734">
    <property type="entry name" value="DNA methylase specificity domain"/>
    <property type="match status" value="1"/>
</dbReference>
<reference evidence="3 4" key="1">
    <citation type="journal article" date="2015" name="Genome Announc.">
        <title>Expanding the biotechnology potential of lactobacilli through comparative genomics of 213 strains and associated genera.</title>
        <authorList>
            <person name="Sun Z."/>
            <person name="Harris H.M."/>
            <person name="McCann A."/>
            <person name="Guo C."/>
            <person name="Argimon S."/>
            <person name="Zhang W."/>
            <person name="Yang X."/>
            <person name="Jeffery I.B."/>
            <person name="Cooney J.C."/>
            <person name="Kagawa T.F."/>
            <person name="Liu W."/>
            <person name="Song Y."/>
            <person name="Salvetti E."/>
            <person name="Wrobel A."/>
            <person name="Rasinkangas P."/>
            <person name="Parkhill J."/>
            <person name="Rea M.C."/>
            <person name="O'Sullivan O."/>
            <person name="Ritari J."/>
            <person name="Douillard F.P."/>
            <person name="Paul Ross R."/>
            <person name="Yang R."/>
            <person name="Briner A.E."/>
            <person name="Felis G.E."/>
            <person name="de Vos W.M."/>
            <person name="Barrangou R."/>
            <person name="Klaenhammer T.R."/>
            <person name="Caufield P.W."/>
            <person name="Cui Y."/>
            <person name="Zhang H."/>
            <person name="O'Toole P.W."/>
        </authorList>
    </citation>
    <scope>NUCLEOTIDE SEQUENCE [LARGE SCALE GENOMIC DNA]</scope>
    <source>
        <strain evidence="3 4">DSM 4864</strain>
    </source>
</reference>
<dbReference type="AlphaFoldDB" id="A0A0R1WC68"/>
<accession>A0A0R1WC68</accession>
<dbReference type="Gene3D" id="3.90.220.20">
    <property type="entry name" value="DNA methylase specificity domains"/>
    <property type="match status" value="1"/>
</dbReference>
<keyword evidence="2" id="KW-0238">DNA-binding</keyword>
<comment type="caution">
    <text evidence="3">The sequence shown here is derived from an EMBL/GenBank/DDBJ whole genome shotgun (WGS) entry which is preliminary data.</text>
</comment>
<evidence type="ECO:0000313" key="3">
    <source>
        <dbReference type="EMBL" id="KRM15245.1"/>
    </source>
</evidence>
<evidence type="ECO:0000256" key="2">
    <source>
        <dbReference type="ARBA" id="ARBA00023125"/>
    </source>
</evidence>
<gene>
    <name evidence="3" type="ORF">FC49_GL000475</name>
</gene>
<dbReference type="Proteomes" id="UP000050973">
    <property type="component" value="Unassembled WGS sequence"/>
</dbReference>
<evidence type="ECO:0000256" key="1">
    <source>
        <dbReference type="ARBA" id="ARBA00022747"/>
    </source>
</evidence>
<keyword evidence="1" id="KW-0680">Restriction system</keyword>
<dbReference type="InterPro" id="IPR044946">
    <property type="entry name" value="Restrct_endonuc_typeI_TRD_sf"/>
</dbReference>
<protein>
    <submittedName>
        <fullName evidence="3">Uncharacterized protein</fullName>
    </submittedName>
</protein>
<proteinExistence type="predicted"/>
<organism evidence="3 4">
    <name type="scientific">Limosilactobacillus oris DSM 4864</name>
    <dbReference type="NCBI Taxonomy" id="1423779"/>
    <lineage>
        <taxon>Bacteria</taxon>
        <taxon>Bacillati</taxon>
        <taxon>Bacillota</taxon>
        <taxon>Bacilli</taxon>
        <taxon>Lactobacillales</taxon>
        <taxon>Lactobacillaceae</taxon>
        <taxon>Limosilactobacillus</taxon>
    </lineage>
</organism>